<dbReference type="GO" id="GO:0016020">
    <property type="term" value="C:membrane"/>
    <property type="evidence" value="ECO:0007669"/>
    <property type="project" value="InterPro"/>
</dbReference>
<keyword evidence="2" id="KW-0732">Signal</keyword>
<accession>A0AAD2EEW8</accession>
<protein>
    <recommendedName>
        <fullName evidence="5">Heparanase-like protein 1</fullName>
    </recommendedName>
</protein>
<evidence type="ECO:0000313" key="4">
    <source>
        <dbReference type="Proteomes" id="UP000834106"/>
    </source>
</evidence>
<name>A0AAD2EEW8_9LAMI</name>
<proteinExistence type="inferred from homology"/>
<dbReference type="Proteomes" id="UP000834106">
    <property type="component" value="Chromosome 21"/>
</dbReference>
<dbReference type="SUPFAM" id="SSF51445">
    <property type="entry name" value="(Trans)glycosidases"/>
    <property type="match status" value="1"/>
</dbReference>
<dbReference type="GO" id="GO:0009505">
    <property type="term" value="C:plant-type cell wall"/>
    <property type="evidence" value="ECO:0007669"/>
    <property type="project" value="TreeGrafter"/>
</dbReference>
<organism evidence="3 4">
    <name type="scientific">Fraxinus pennsylvanica</name>
    <dbReference type="NCBI Taxonomy" id="56036"/>
    <lineage>
        <taxon>Eukaryota</taxon>
        <taxon>Viridiplantae</taxon>
        <taxon>Streptophyta</taxon>
        <taxon>Embryophyta</taxon>
        <taxon>Tracheophyta</taxon>
        <taxon>Spermatophyta</taxon>
        <taxon>Magnoliopsida</taxon>
        <taxon>eudicotyledons</taxon>
        <taxon>Gunneridae</taxon>
        <taxon>Pentapetalae</taxon>
        <taxon>asterids</taxon>
        <taxon>lamiids</taxon>
        <taxon>Lamiales</taxon>
        <taxon>Oleaceae</taxon>
        <taxon>Oleeae</taxon>
        <taxon>Fraxinus</taxon>
    </lineage>
</organism>
<feature type="chain" id="PRO_5042110257" description="Heparanase-like protein 1" evidence="2">
    <location>
        <begin position="21"/>
        <end position="472"/>
    </location>
</feature>
<dbReference type="AlphaFoldDB" id="A0AAD2EEW8"/>
<evidence type="ECO:0000313" key="3">
    <source>
        <dbReference type="EMBL" id="CAI9785275.1"/>
    </source>
</evidence>
<feature type="signal peptide" evidence="2">
    <location>
        <begin position="1"/>
        <end position="20"/>
    </location>
</feature>
<dbReference type="Gene3D" id="3.20.20.80">
    <property type="entry name" value="Glycosidases"/>
    <property type="match status" value="1"/>
</dbReference>
<keyword evidence="4" id="KW-1185">Reference proteome</keyword>
<dbReference type="InterPro" id="IPR005199">
    <property type="entry name" value="Glyco_hydro_79"/>
</dbReference>
<gene>
    <name evidence="3" type="ORF">FPE_LOCUS32705</name>
</gene>
<evidence type="ECO:0000256" key="2">
    <source>
        <dbReference type="SAM" id="SignalP"/>
    </source>
</evidence>
<dbReference type="PANTHER" id="PTHR14363">
    <property type="entry name" value="HEPARANASE-RELATED"/>
    <property type="match status" value="1"/>
</dbReference>
<evidence type="ECO:0008006" key="5">
    <source>
        <dbReference type="Google" id="ProtNLM"/>
    </source>
</evidence>
<dbReference type="GO" id="GO:0004566">
    <property type="term" value="F:beta-glucuronidase activity"/>
    <property type="evidence" value="ECO:0007669"/>
    <property type="project" value="TreeGrafter"/>
</dbReference>
<dbReference type="EMBL" id="OU503056">
    <property type="protein sequence ID" value="CAI9785275.1"/>
    <property type="molecule type" value="Genomic_DNA"/>
</dbReference>
<dbReference type="InterPro" id="IPR017853">
    <property type="entry name" value="GH"/>
</dbReference>
<reference evidence="3" key="1">
    <citation type="submission" date="2023-05" db="EMBL/GenBank/DDBJ databases">
        <authorList>
            <person name="Huff M."/>
        </authorList>
    </citation>
    <scope>NUCLEOTIDE SEQUENCE</scope>
</reference>
<dbReference type="Pfam" id="PF03662">
    <property type="entry name" value="Glyco_hydro_79n"/>
    <property type="match status" value="2"/>
</dbReference>
<evidence type="ECO:0000256" key="1">
    <source>
        <dbReference type="ARBA" id="ARBA00009800"/>
    </source>
</evidence>
<comment type="similarity">
    <text evidence="1">Belongs to the glycosyl hydrolase 79 family.</text>
</comment>
<dbReference type="PANTHER" id="PTHR14363:SF13">
    <property type="entry name" value="OS07G0598400 PROTEIN"/>
    <property type="match status" value="1"/>
</dbReference>
<sequence length="472" mass="52374">MGSRGIFFCVLLSLFCLSFAADQVKVTVKGVTSIARTEDNFICATLDWWPSNKCDYNQCPWGRAGIPYLDLDNKILANAIKEVCTYMLIHLCRALVTFGVNALFGRRRPISGDSLWSGDWNPQNARDLMEYTVSKGYKIDSYEFGNELCGTGVSARIQAEQYGKDVVALKNLVGELYPDPDTRPQVLGPAGFYDEKWFNRFLQATGPNVVDGLTHHIYNLGAGVDSTLINKVQDPFFLDQIAQTYKDISRSIQLFGPWSGAWVGEAGGAYNSGGKDVSRTFVDGFWYLDQLGMTSTFNHKVFCRQAFIGGNYAILNTTTFMPNPDYYGALLFHRLMGKNVLSVNHNGSPYLRAYSHCSKNSDGIAVLLINMSNSTTFEISVVNDFNFYPEDRFKTMDDSDGTKQREEYHLTPKDGNIQSDVVLLNGTPLKLTESSDIPSMNPKLVDASLPITVVPDSIVFATLKGFQAPACA</sequence>